<gene>
    <name evidence="2" type="ORF">L596_022234</name>
</gene>
<reference evidence="2 3" key="2">
    <citation type="journal article" date="2019" name="G3 (Bethesda)">
        <title>Hybrid Assembly of the Genome of the Entomopathogenic Nematode Steinernema carpocapsae Identifies the X-Chromosome.</title>
        <authorList>
            <person name="Serra L."/>
            <person name="Macchietto M."/>
            <person name="Macias-Munoz A."/>
            <person name="McGill C.J."/>
            <person name="Rodriguez I.M."/>
            <person name="Rodriguez B."/>
            <person name="Murad R."/>
            <person name="Mortazavi A."/>
        </authorList>
    </citation>
    <scope>NUCLEOTIDE SEQUENCE [LARGE SCALE GENOMIC DNA]</scope>
    <source>
        <strain evidence="2 3">ALL</strain>
    </source>
</reference>
<evidence type="ECO:0000256" key="1">
    <source>
        <dbReference type="SAM" id="MobiDB-lite"/>
    </source>
</evidence>
<keyword evidence="3" id="KW-1185">Reference proteome</keyword>
<dbReference type="AlphaFoldDB" id="A0A4U5ML33"/>
<organism evidence="2 3">
    <name type="scientific">Steinernema carpocapsae</name>
    <name type="common">Entomopathogenic nematode</name>
    <dbReference type="NCBI Taxonomy" id="34508"/>
    <lineage>
        <taxon>Eukaryota</taxon>
        <taxon>Metazoa</taxon>
        <taxon>Ecdysozoa</taxon>
        <taxon>Nematoda</taxon>
        <taxon>Chromadorea</taxon>
        <taxon>Rhabditida</taxon>
        <taxon>Tylenchina</taxon>
        <taxon>Panagrolaimomorpha</taxon>
        <taxon>Strongyloidoidea</taxon>
        <taxon>Steinernematidae</taxon>
        <taxon>Steinernema</taxon>
    </lineage>
</organism>
<evidence type="ECO:0000313" key="3">
    <source>
        <dbReference type="Proteomes" id="UP000298663"/>
    </source>
</evidence>
<feature type="region of interest" description="Disordered" evidence="1">
    <location>
        <begin position="49"/>
        <end position="88"/>
    </location>
</feature>
<feature type="compositionally biased region" description="Basic residues" evidence="1">
    <location>
        <begin position="58"/>
        <end position="67"/>
    </location>
</feature>
<protein>
    <submittedName>
        <fullName evidence="2">Uncharacterized protein</fullName>
    </submittedName>
</protein>
<feature type="compositionally biased region" description="Polar residues" evidence="1">
    <location>
        <begin position="73"/>
        <end position="88"/>
    </location>
</feature>
<dbReference type="EMBL" id="AZBU02000007">
    <property type="protein sequence ID" value="TKR70179.1"/>
    <property type="molecule type" value="Genomic_DNA"/>
</dbReference>
<accession>A0A4U5ML33</accession>
<name>A0A4U5ML33_STECR</name>
<comment type="caution">
    <text evidence="2">The sequence shown here is derived from an EMBL/GenBank/DDBJ whole genome shotgun (WGS) entry which is preliminary data.</text>
</comment>
<evidence type="ECO:0000313" key="2">
    <source>
        <dbReference type="EMBL" id="TKR70179.1"/>
    </source>
</evidence>
<dbReference type="Proteomes" id="UP000298663">
    <property type="component" value="Unassembled WGS sequence"/>
</dbReference>
<reference evidence="2 3" key="1">
    <citation type="journal article" date="2015" name="Genome Biol.">
        <title>Comparative genomics of Steinernema reveals deeply conserved gene regulatory networks.</title>
        <authorList>
            <person name="Dillman A.R."/>
            <person name="Macchietto M."/>
            <person name="Porter C.F."/>
            <person name="Rogers A."/>
            <person name="Williams B."/>
            <person name="Antoshechkin I."/>
            <person name="Lee M.M."/>
            <person name="Goodwin Z."/>
            <person name="Lu X."/>
            <person name="Lewis E.E."/>
            <person name="Goodrich-Blair H."/>
            <person name="Stock S.P."/>
            <person name="Adams B.J."/>
            <person name="Sternberg P.W."/>
            <person name="Mortazavi A."/>
        </authorList>
    </citation>
    <scope>NUCLEOTIDE SEQUENCE [LARGE SCALE GENOMIC DNA]</scope>
    <source>
        <strain evidence="2 3">ALL</strain>
    </source>
</reference>
<proteinExistence type="predicted"/>
<sequence length="88" mass="10015">MQMLLWIRRRRHVMSAAEPPVCRFGNGFTEVCNAEVMGMENPSNQLHIQRGSKEVKTACRKNTRRRGCKTDRSAATATRVQTQMTPPP</sequence>